<dbReference type="EMBL" id="DRHY01000197">
    <property type="protein sequence ID" value="HEC74552.1"/>
    <property type="molecule type" value="Genomic_DNA"/>
</dbReference>
<evidence type="ECO:0000256" key="2">
    <source>
        <dbReference type="ARBA" id="ARBA00022519"/>
    </source>
</evidence>
<comment type="similarity">
    <text evidence="7">Belongs to the methyl-accepting chemotaxis (MCP) protein family.</text>
</comment>
<keyword evidence="3 9" id="KW-0812">Transmembrane</keyword>
<feature type="transmembrane region" description="Helical" evidence="9">
    <location>
        <begin position="49"/>
        <end position="73"/>
    </location>
</feature>
<dbReference type="GO" id="GO:0007165">
    <property type="term" value="P:signal transduction"/>
    <property type="evidence" value="ECO:0007669"/>
    <property type="project" value="UniProtKB-KW"/>
</dbReference>
<dbReference type="SUPFAM" id="SSF58104">
    <property type="entry name" value="Methyl-accepting chemotaxis protein (MCP) signaling domain"/>
    <property type="match status" value="1"/>
</dbReference>
<evidence type="ECO:0000313" key="13">
    <source>
        <dbReference type="EMBL" id="HEC74552.1"/>
    </source>
</evidence>
<evidence type="ECO:0000259" key="11">
    <source>
        <dbReference type="PROSITE" id="PS50192"/>
    </source>
</evidence>
<evidence type="ECO:0000256" key="5">
    <source>
        <dbReference type="ARBA" id="ARBA00023136"/>
    </source>
</evidence>
<dbReference type="PROSITE" id="PS50111">
    <property type="entry name" value="CHEMOTAXIS_TRANSDUC_2"/>
    <property type="match status" value="1"/>
</dbReference>
<evidence type="ECO:0000259" key="10">
    <source>
        <dbReference type="PROSITE" id="PS50111"/>
    </source>
</evidence>
<comment type="caution">
    <text evidence="13">The sequence shown here is derived from an EMBL/GenBank/DDBJ whole genome shotgun (WGS) entry which is preliminary data.</text>
</comment>
<dbReference type="CDD" id="cd11386">
    <property type="entry name" value="MCP_signal"/>
    <property type="match status" value="1"/>
</dbReference>
<protein>
    <submittedName>
        <fullName evidence="13">Methyl-accepting chemotaxis protein</fullName>
    </submittedName>
</protein>
<evidence type="ECO:0000256" key="9">
    <source>
        <dbReference type="SAM" id="Phobius"/>
    </source>
</evidence>
<dbReference type="PROSITE" id="PS50192">
    <property type="entry name" value="T_SNARE"/>
    <property type="match status" value="1"/>
</dbReference>
<evidence type="ECO:0000256" key="4">
    <source>
        <dbReference type="ARBA" id="ARBA00022989"/>
    </source>
</evidence>
<feature type="domain" description="Methyl-accepting transducer" evidence="10">
    <location>
        <begin position="147"/>
        <end position="383"/>
    </location>
</feature>
<feature type="transmembrane region" description="Helical" evidence="9">
    <location>
        <begin position="21"/>
        <end position="43"/>
    </location>
</feature>
<dbReference type="InterPro" id="IPR003660">
    <property type="entry name" value="HAMP_dom"/>
</dbReference>
<evidence type="ECO:0000256" key="3">
    <source>
        <dbReference type="ARBA" id="ARBA00022692"/>
    </source>
</evidence>
<dbReference type="FunFam" id="1.10.287.950:FF:000001">
    <property type="entry name" value="Methyl-accepting chemotaxis sensory transducer"/>
    <property type="match status" value="1"/>
</dbReference>
<dbReference type="GO" id="GO:0006935">
    <property type="term" value="P:chemotaxis"/>
    <property type="evidence" value="ECO:0007669"/>
    <property type="project" value="UniProtKB-ARBA"/>
</dbReference>
<evidence type="ECO:0000256" key="8">
    <source>
        <dbReference type="PROSITE-ProRule" id="PRU00284"/>
    </source>
</evidence>
<dbReference type="Gene3D" id="1.10.287.950">
    <property type="entry name" value="Methyl-accepting chemotaxis protein"/>
    <property type="match status" value="1"/>
</dbReference>
<dbReference type="PANTHER" id="PTHR32089:SF119">
    <property type="entry name" value="METHYL-ACCEPTING CHEMOTAXIS PROTEIN CTPL"/>
    <property type="match status" value="1"/>
</dbReference>
<dbReference type="InterPro" id="IPR000727">
    <property type="entry name" value="T_SNARE_dom"/>
</dbReference>
<dbReference type="GO" id="GO:0005886">
    <property type="term" value="C:plasma membrane"/>
    <property type="evidence" value="ECO:0007669"/>
    <property type="project" value="UniProtKB-SubCell"/>
</dbReference>
<evidence type="ECO:0000256" key="7">
    <source>
        <dbReference type="ARBA" id="ARBA00029447"/>
    </source>
</evidence>
<dbReference type="Pfam" id="PF00015">
    <property type="entry name" value="MCPsignal"/>
    <property type="match status" value="1"/>
</dbReference>
<proteinExistence type="inferred from homology"/>
<sequence length="421" mass="44985">MNSSKTLFFSALKQRKNWPNVILFLVLFLLTLAGLAAIATGYYKLAYDNLLIASVVVAVLFIFSIITAVRLSLPVIQDLKTSLDAMELQNRNNQDAILRLLDEMGDLADGDLTVSATVTEDITGAIADSVNYTIDALRSLVEQINSTTMQVASAAQETQATALHLTDASEQQAQQITEVSSSINQMAGSIEQVSENASQSSDVAQQSVSLAIQGNTAVKKAIQGMDTIREQIQETSKRIKRLGESSQQIGDIVELINDIAEQTNILSLNAAIQAAMAGEAGRGFAVVADEVQRLAERSSNATRQIDALVKTIQSDTSEAISSMEQSTTEVVAGAKLSQDAGTSLEQIESVSHQLAELINNISENAKQQATAAVTTSGNMNVIQEITMQTSTGTNDSAASIGRLLELTNELRKSVSGFKLPN</sequence>
<evidence type="ECO:0000256" key="1">
    <source>
        <dbReference type="ARBA" id="ARBA00004429"/>
    </source>
</evidence>
<feature type="domain" description="HAMP" evidence="12">
    <location>
        <begin position="91"/>
        <end position="142"/>
    </location>
</feature>
<name>A0A7C2A7S0_9GAMM</name>
<dbReference type="PANTHER" id="PTHR32089">
    <property type="entry name" value="METHYL-ACCEPTING CHEMOTAXIS PROTEIN MCPB"/>
    <property type="match status" value="1"/>
</dbReference>
<gene>
    <name evidence="13" type="ORF">ENI26_09315</name>
</gene>
<dbReference type="InterPro" id="IPR004089">
    <property type="entry name" value="MCPsignal_dom"/>
</dbReference>
<reference evidence="13" key="1">
    <citation type="journal article" date="2020" name="mSystems">
        <title>Genome- and Community-Level Interaction Insights into Carbon Utilization and Element Cycling Functions of Hydrothermarchaeota in Hydrothermal Sediment.</title>
        <authorList>
            <person name="Zhou Z."/>
            <person name="Liu Y."/>
            <person name="Xu W."/>
            <person name="Pan J."/>
            <person name="Luo Z.H."/>
            <person name="Li M."/>
        </authorList>
    </citation>
    <scope>NUCLEOTIDE SEQUENCE [LARGE SCALE GENOMIC DNA]</scope>
    <source>
        <strain evidence="13">HyVt-380</strain>
    </source>
</reference>
<evidence type="ECO:0000256" key="6">
    <source>
        <dbReference type="ARBA" id="ARBA00023224"/>
    </source>
</evidence>
<dbReference type="Proteomes" id="UP000886384">
    <property type="component" value="Unassembled WGS sequence"/>
</dbReference>
<comment type="subcellular location">
    <subcellularLocation>
        <location evidence="1">Cell inner membrane</location>
        <topology evidence="1">Multi-pass membrane protein</topology>
    </subcellularLocation>
</comment>
<keyword evidence="5 9" id="KW-0472">Membrane</keyword>
<evidence type="ECO:0000259" key="12">
    <source>
        <dbReference type="PROSITE" id="PS50885"/>
    </source>
</evidence>
<feature type="domain" description="T-SNARE coiled-coil homology" evidence="11">
    <location>
        <begin position="138"/>
        <end position="200"/>
    </location>
</feature>
<dbReference type="SMART" id="SM00283">
    <property type="entry name" value="MA"/>
    <property type="match status" value="1"/>
</dbReference>
<dbReference type="AlphaFoldDB" id="A0A7C2A7S0"/>
<organism evidence="13">
    <name type="scientific">Methylophaga aminisulfidivorans</name>
    <dbReference type="NCBI Taxonomy" id="230105"/>
    <lineage>
        <taxon>Bacteria</taxon>
        <taxon>Pseudomonadati</taxon>
        <taxon>Pseudomonadota</taxon>
        <taxon>Gammaproteobacteria</taxon>
        <taxon>Thiotrichales</taxon>
        <taxon>Piscirickettsiaceae</taxon>
        <taxon>Methylophaga</taxon>
    </lineage>
</organism>
<dbReference type="PROSITE" id="PS50885">
    <property type="entry name" value="HAMP"/>
    <property type="match status" value="1"/>
</dbReference>
<keyword evidence="6 8" id="KW-0807">Transducer</keyword>
<keyword evidence="2" id="KW-1003">Cell membrane</keyword>
<keyword evidence="2" id="KW-0997">Cell inner membrane</keyword>
<keyword evidence="4 9" id="KW-1133">Transmembrane helix</keyword>
<accession>A0A7C2A7S0</accession>